<reference evidence="2 3" key="1">
    <citation type="journal article" date="2022" name="Allergy">
        <title>Genome assembly and annotation of Periplaneta americana reveal a comprehensive cockroach allergen profile.</title>
        <authorList>
            <person name="Wang L."/>
            <person name="Xiong Q."/>
            <person name="Saelim N."/>
            <person name="Wang L."/>
            <person name="Nong W."/>
            <person name="Wan A.T."/>
            <person name="Shi M."/>
            <person name="Liu X."/>
            <person name="Cao Q."/>
            <person name="Hui J.H.L."/>
            <person name="Sookrung N."/>
            <person name="Leung T.F."/>
            <person name="Tungtrongchitr A."/>
            <person name="Tsui S.K.W."/>
        </authorList>
    </citation>
    <scope>NUCLEOTIDE SEQUENCE [LARGE SCALE GENOMIC DNA]</scope>
    <source>
        <strain evidence="2">PWHHKU_190912</strain>
    </source>
</reference>
<gene>
    <name evidence="2" type="ORF">ANN_02663</name>
</gene>
<feature type="compositionally biased region" description="Acidic residues" evidence="1">
    <location>
        <begin position="126"/>
        <end position="143"/>
    </location>
</feature>
<evidence type="ECO:0000313" key="3">
    <source>
        <dbReference type="Proteomes" id="UP001148838"/>
    </source>
</evidence>
<evidence type="ECO:0000313" key="2">
    <source>
        <dbReference type="EMBL" id="KAJ4451203.1"/>
    </source>
</evidence>
<protein>
    <submittedName>
        <fullName evidence="2">Uncharacterized protein</fullName>
    </submittedName>
</protein>
<accession>A0ABQ8TZE1</accession>
<name>A0ABQ8TZE1_PERAM</name>
<organism evidence="2 3">
    <name type="scientific">Periplaneta americana</name>
    <name type="common">American cockroach</name>
    <name type="synonym">Blatta americana</name>
    <dbReference type="NCBI Taxonomy" id="6978"/>
    <lineage>
        <taxon>Eukaryota</taxon>
        <taxon>Metazoa</taxon>
        <taxon>Ecdysozoa</taxon>
        <taxon>Arthropoda</taxon>
        <taxon>Hexapoda</taxon>
        <taxon>Insecta</taxon>
        <taxon>Pterygota</taxon>
        <taxon>Neoptera</taxon>
        <taxon>Polyneoptera</taxon>
        <taxon>Dictyoptera</taxon>
        <taxon>Blattodea</taxon>
        <taxon>Blattoidea</taxon>
        <taxon>Blattidae</taxon>
        <taxon>Blattinae</taxon>
        <taxon>Periplaneta</taxon>
    </lineage>
</organism>
<dbReference type="Proteomes" id="UP001148838">
    <property type="component" value="Unassembled WGS sequence"/>
</dbReference>
<sequence>MAGLCVGGNEPPGSLKATECMGKLSGKREERTGRSSGKLILLETSITVSSTMAQWLALAPPNQAFRASISDCHRAVHINDKSSNQNCSPHCQESGRRFGDVAPACSVLLQQLAPRGRSGCLHNLNGEEEEEEEEDDDDDDDNDVCEKEI</sequence>
<comment type="caution">
    <text evidence="2">The sequence shown here is derived from an EMBL/GenBank/DDBJ whole genome shotgun (WGS) entry which is preliminary data.</text>
</comment>
<keyword evidence="3" id="KW-1185">Reference proteome</keyword>
<proteinExistence type="predicted"/>
<evidence type="ECO:0000256" key="1">
    <source>
        <dbReference type="SAM" id="MobiDB-lite"/>
    </source>
</evidence>
<feature type="region of interest" description="Disordered" evidence="1">
    <location>
        <begin position="118"/>
        <end position="149"/>
    </location>
</feature>
<dbReference type="EMBL" id="JAJSOF020000001">
    <property type="protein sequence ID" value="KAJ4451203.1"/>
    <property type="molecule type" value="Genomic_DNA"/>
</dbReference>